<accession>A0A804KGN4</accession>
<keyword evidence="3" id="KW-1185">Reference proteome</keyword>
<protein>
    <submittedName>
        <fullName evidence="1">(wild Malaysian banana) hypothetical protein</fullName>
    </submittedName>
</protein>
<name>A0A804KGN4_MUSAM</name>
<organism evidence="2 3">
    <name type="scientific">Musa acuminata subsp. malaccensis</name>
    <name type="common">Wild banana</name>
    <name type="synonym">Musa malaccensis</name>
    <dbReference type="NCBI Taxonomy" id="214687"/>
    <lineage>
        <taxon>Eukaryota</taxon>
        <taxon>Viridiplantae</taxon>
        <taxon>Streptophyta</taxon>
        <taxon>Embryophyta</taxon>
        <taxon>Tracheophyta</taxon>
        <taxon>Spermatophyta</taxon>
        <taxon>Magnoliopsida</taxon>
        <taxon>Liliopsida</taxon>
        <taxon>Zingiberales</taxon>
        <taxon>Musaceae</taxon>
        <taxon>Musa</taxon>
    </lineage>
</organism>
<dbReference type="AlphaFoldDB" id="A0A804KGN4"/>
<dbReference type="EnsemblPlants" id="Ma09_t06540.1">
    <property type="protein sequence ID" value="Ma09_p06540.1"/>
    <property type="gene ID" value="Ma09_g06540"/>
</dbReference>
<gene>
    <name evidence="1" type="ORF">GSMUA_224880.1</name>
</gene>
<evidence type="ECO:0000313" key="3">
    <source>
        <dbReference type="Proteomes" id="UP000012960"/>
    </source>
</evidence>
<proteinExistence type="predicted"/>
<reference evidence="2" key="2">
    <citation type="submission" date="2021-05" db="UniProtKB">
        <authorList>
            <consortium name="EnsemblPlants"/>
        </authorList>
    </citation>
    <scope>IDENTIFICATION</scope>
    <source>
        <strain evidence="2">subsp. malaccensis</strain>
    </source>
</reference>
<evidence type="ECO:0000313" key="2">
    <source>
        <dbReference type="EnsemblPlants" id="Ma09_p06540.1"/>
    </source>
</evidence>
<reference evidence="1" key="1">
    <citation type="submission" date="2021-03" db="EMBL/GenBank/DDBJ databases">
        <authorList>
            <consortium name="Genoscope - CEA"/>
            <person name="William W."/>
        </authorList>
    </citation>
    <scope>NUCLEOTIDE SEQUENCE</scope>
    <source>
        <strain evidence="1">Doubled-haploid Pahang</strain>
    </source>
</reference>
<dbReference type="InParanoid" id="A0A804KGN4"/>
<dbReference type="Gramene" id="Ma09_t06540.1">
    <property type="protein sequence ID" value="Ma09_p06540.1"/>
    <property type="gene ID" value="Ma09_g06540"/>
</dbReference>
<sequence>MGDSASTGYSRSRGAPAFDHYIGTWETGLVDPEADVPVDVTCSPRTCESLGGRRAIVPPILIGRRSAPTRCRYSGTGYFFDKPQKVEPRGTVGLSCMSHGHYLQCFYTHKGQRGNGGGTLKCMGRRGMLTAWCRVDLVLGGADDPTDGEEAETPFCGLACCSSPTCPGTAAVICQKSNTDMYILETVGDGGQRQLLIQYETRNTKH</sequence>
<dbReference type="EMBL" id="HG996474">
    <property type="protein sequence ID" value="CAG1834383.1"/>
    <property type="molecule type" value="Genomic_DNA"/>
</dbReference>
<evidence type="ECO:0000313" key="1">
    <source>
        <dbReference type="EMBL" id="CAG1834383.1"/>
    </source>
</evidence>
<dbReference type="Proteomes" id="UP000012960">
    <property type="component" value="Unplaced"/>
</dbReference>